<evidence type="ECO:0000313" key="3">
    <source>
        <dbReference type="Proteomes" id="UP000799118"/>
    </source>
</evidence>
<dbReference type="InterPro" id="IPR036047">
    <property type="entry name" value="F-box-like_dom_sf"/>
</dbReference>
<name>A0A6A4INI6_9AGAR</name>
<sequence>MPHIYKLPQEMLGEIFRHICCGDTGVNRISNDDDAEDQLPTLRLSRVCTRWYRLVTLMPTLWSSFRSQALNSPSTPSLFNMFLERSHLHPIDFIVKDNCSSRSHTGFLSSLTMIENPNRWHHVRIAANSSFVEKILRPLIHGGQSLPGLVSLNLQSSINAEISFPMNCPNLGSLMVDTVDLNLVRPRPSISHLTLVDLNPLEAARVIMHCPNLQALEVRSSMLEQSQHRVTHFTLRFMPFTSEELLHLFLHVPLLAVEELPELHHNRREEFGEQPNNSDCSGEDIDEFEDSDVDDREDEEKLDKGH</sequence>
<dbReference type="EMBL" id="ML769386">
    <property type="protein sequence ID" value="KAE9409945.1"/>
    <property type="molecule type" value="Genomic_DNA"/>
</dbReference>
<reference evidence="2" key="1">
    <citation type="journal article" date="2019" name="Environ. Microbiol.">
        <title>Fungal ecological strategies reflected in gene transcription - a case study of two litter decomposers.</title>
        <authorList>
            <person name="Barbi F."/>
            <person name="Kohler A."/>
            <person name="Barry K."/>
            <person name="Baskaran P."/>
            <person name="Daum C."/>
            <person name="Fauchery L."/>
            <person name="Ihrmark K."/>
            <person name="Kuo A."/>
            <person name="LaButti K."/>
            <person name="Lipzen A."/>
            <person name="Morin E."/>
            <person name="Grigoriev I.V."/>
            <person name="Henrissat B."/>
            <person name="Lindahl B."/>
            <person name="Martin F."/>
        </authorList>
    </citation>
    <scope>NUCLEOTIDE SEQUENCE</scope>
    <source>
        <strain evidence="2">JB14</strain>
    </source>
</reference>
<evidence type="ECO:0000256" key="1">
    <source>
        <dbReference type="SAM" id="MobiDB-lite"/>
    </source>
</evidence>
<dbReference type="SUPFAM" id="SSF81383">
    <property type="entry name" value="F-box domain"/>
    <property type="match status" value="1"/>
</dbReference>
<feature type="compositionally biased region" description="Acidic residues" evidence="1">
    <location>
        <begin position="281"/>
        <end position="298"/>
    </location>
</feature>
<evidence type="ECO:0000313" key="2">
    <source>
        <dbReference type="EMBL" id="KAE9409945.1"/>
    </source>
</evidence>
<dbReference type="OrthoDB" id="3248197at2759"/>
<dbReference type="Proteomes" id="UP000799118">
    <property type="component" value="Unassembled WGS sequence"/>
</dbReference>
<feature type="region of interest" description="Disordered" evidence="1">
    <location>
        <begin position="268"/>
        <end position="306"/>
    </location>
</feature>
<gene>
    <name evidence="2" type="ORF">BT96DRAFT_984277</name>
</gene>
<proteinExistence type="predicted"/>
<dbReference type="AlphaFoldDB" id="A0A6A4INI6"/>
<accession>A0A6A4INI6</accession>
<keyword evidence="3" id="KW-1185">Reference proteome</keyword>
<organism evidence="2 3">
    <name type="scientific">Gymnopus androsaceus JB14</name>
    <dbReference type="NCBI Taxonomy" id="1447944"/>
    <lineage>
        <taxon>Eukaryota</taxon>
        <taxon>Fungi</taxon>
        <taxon>Dikarya</taxon>
        <taxon>Basidiomycota</taxon>
        <taxon>Agaricomycotina</taxon>
        <taxon>Agaricomycetes</taxon>
        <taxon>Agaricomycetidae</taxon>
        <taxon>Agaricales</taxon>
        <taxon>Marasmiineae</taxon>
        <taxon>Omphalotaceae</taxon>
        <taxon>Gymnopus</taxon>
    </lineage>
</organism>
<dbReference type="Gene3D" id="1.20.1280.50">
    <property type="match status" value="1"/>
</dbReference>
<protein>
    <submittedName>
        <fullName evidence="2">Uncharacterized protein</fullName>
    </submittedName>
</protein>